<feature type="non-terminal residue" evidence="2">
    <location>
        <position position="1"/>
    </location>
</feature>
<dbReference type="Gene3D" id="1.20.1050.80">
    <property type="entry name" value="VPS9 domain"/>
    <property type="match status" value="1"/>
</dbReference>
<reference evidence="2 3" key="2">
    <citation type="submission" date="2014-03" db="EMBL/GenBank/DDBJ databases">
        <title>The Genome Sequence of Anncaliia algerae insect isolate PRA339.</title>
        <authorList>
            <consortium name="The Broad Institute Genome Sequencing Platform"/>
            <consortium name="The Broad Institute Genome Sequencing Center for Infectious Disease"/>
            <person name="Cuomo C."/>
            <person name="Becnel J."/>
            <person name="Sanscrainte N."/>
            <person name="Walker B."/>
            <person name="Young S.K."/>
            <person name="Zeng Q."/>
            <person name="Gargeya S."/>
            <person name="Fitzgerald M."/>
            <person name="Haas B."/>
            <person name="Abouelleil A."/>
            <person name="Alvarado L."/>
            <person name="Arachchi H.M."/>
            <person name="Berlin A.M."/>
            <person name="Chapman S.B."/>
            <person name="Dewar J."/>
            <person name="Goldberg J."/>
            <person name="Griggs A."/>
            <person name="Gujja S."/>
            <person name="Hansen M."/>
            <person name="Howarth C."/>
            <person name="Imamovic A."/>
            <person name="Larimer J."/>
            <person name="McCowan C."/>
            <person name="Murphy C."/>
            <person name="Neiman D."/>
            <person name="Pearson M."/>
            <person name="Priest M."/>
            <person name="Roberts A."/>
            <person name="Saif S."/>
            <person name="Shea T."/>
            <person name="Sisk P."/>
            <person name="Sykes S."/>
            <person name="Wortman J."/>
            <person name="Nusbaum C."/>
            <person name="Birren B."/>
        </authorList>
    </citation>
    <scope>NUCLEOTIDE SEQUENCE [LARGE SCALE GENOMIC DNA]</scope>
    <source>
        <strain evidence="2 3">PRA339</strain>
    </source>
</reference>
<reference evidence="3" key="1">
    <citation type="submission" date="2013-02" db="EMBL/GenBank/DDBJ databases">
        <authorList>
            <consortium name="The Broad Institute Genome Sequencing Platform"/>
            <person name="Cuomo C."/>
            <person name="Becnel J."/>
            <person name="Sanscrainte N."/>
            <person name="Walker B."/>
            <person name="Young S.K."/>
            <person name="Zeng Q."/>
            <person name="Gargeya S."/>
            <person name="Fitzgerald M."/>
            <person name="Haas B."/>
            <person name="Abouelleil A."/>
            <person name="Alvarado L."/>
            <person name="Arachchi H.M."/>
            <person name="Berlin A.M."/>
            <person name="Chapman S.B."/>
            <person name="Dewar J."/>
            <person name="Goldberg J."/>
            <person name="Griggs A."/>
            <person name="Gujja S."/>
            <person name="Hansen M."/>
            <person name="Howarth C."/>
            <person name="Imamovic A."/>
            <person name="Larimer J."/>
            <person name="McCowan C."/>
            <person name="Murphy C."/>
            <person name="Neiman D."/>
            <person name="Pearson M."/>
            <person name="Priest M."/>
            <person name="Roberts A."/>
            <person name="Saif S."/>
            <person name="Shea T."/>
            <person name="Sisk P."/>
            <person name="Sykes S."/>
            <person name="Wortman J."/>
            <person name="Nusbaum C."/>
            <person name="Birren B."/>
        </authorList>
    </citation>
    <scope>NUCLEOTIDE SEQUENCE [LARGE SCALE GENOMIC DNA]</scope>
    <source>
        <strain evidence="3">PRA339</strain>
    </source>
</reference>
<dbReference type="EMBL" id="KK365138">
    <property type="protein sequence ID" value="KCZ81671.1"/>
    <property type="molecule type" value="Genomic_DNA"/>
</dbReference>
<feature type="domain" description="VPS9" evidence="1">
    <location>
        <begin position="96"/>
        <end position="255"/>
    </location>
</feature>
<organism evidence="2 3">
    <name type="scientific">Anncaliia algerae PRA339</name>
    <dbReference type="NCBI Taxonomy" id="1288291"/>
    <lineage>
        <taxon>Eukaryota</taxon>
        <taxon>Fungi</taxon>
        <taxon>Fungi incertae sedis</taxon>
        <taxon>Microsporidia</taxon>
        <taxon>Tubulinosematoidea</taxon>
        <taxon>Tubulinosematidae</taxon>
        <taxon>Anncaliia</taxon>
    </lineage>
</organism>
<sequence>MENKLLLKKNACTRTCILNILSLLSDSKDKRNDIIKRFVEEFKFISDLNESSKIFYTFLTFLRSSKIVKCKLGIFYFEKYLLVSDYEILFFDHDSFYKNQLVNNKVVLFDWIKPQHLEIELHPEYLNYVNSHIYDINTMFTPSEKLFQIIELSKIIYQFHGKDLCQGKFLPIFIYTLIYFQVKNLYHNLIYMQRYFTIPIQNCRSKCPHLENGSNEKCECTDNISSISFKEQKFYLLNLEAAICFIEKIDFSLLNVELEEYCRNLDSRVHRIDTSKQPKKISKEISFIDRAKFKAKSISYFVQDYIKKQFKK</sequence>
<dbReference type="HOGENOM" id="CLU_095016_0_0_1"/>
<evidence type="ECO:0000259" key="1">
    <source>
        <dbReference type="PROSITE" id="PS51205"/>
    </source>
</evidence>
<protein>
    <recommendedName>
        <fullName evidence="1">VPS9 domain-containing protein</fullName>
    </recommendedName>
</protein>
<dbReference type="SUPFAM" id="SSF109993">
    <property type="entry name" value="VPS9 domain"/>
    <property type="match status" value="1"/>
</dbReference>
<keyword evidence="3" id="KW-1185">Reference proteome</keyword>
<gene>
    <name evidence="2" type="ORF">H312_00849</name>
</gene>
<dbReference type="VEuPathDB" id="MicrosporidiaDB:H312_00849"/>
<accession>A0A059F3Z6</accession>
<dbReference type="AlphaFoldDB" id="A0A059F3Z6"/>
<dbReference type="STRING" id="1288291.A0A059F3Z6"/>
<name>A0A059F3Z6_9MICR</name>
<dbReference type="InterPro" id="IPR003123">
    <property type="entry name" value="VPS9"/>
</dbReference>
<proteinExistence type="predicted"/>
<evidence type="ECO:0000313" key="2">
    <source>
        <dbReference type="EMBL" id="KCZ81671.1"/>
    </source>
</evidence>
<dbReference type="Proteomes" id="UP000030655">
    <property type="component" value="Unassembled WGS sequence"/>
</dbReference>
<evidence type="ECO:0000313" key="3">
    <source>
        <dbReference type="Proteomes" id="UP000030655"/>
    </source>
</evidence>
<dbReference type="OrthoDB" id="2193527at2759"/>
<dbReference type="Pfam" id="PF02204">
    <property type="entry name" value="VPS9"/>
    <property type="match status" value="1"/>
</dbReference>
<dbReference type="InterPro" id="IPR037191">
    <property type="entry name" value="VPS9_dom_sf"/>
</dbReference>
<dbReference type="PROSITE" id="PS51205">
    <property type="entry name" value="VPS9"/>
    <property type="match status" value="1"/>
</dbReference>